<keyword evidence="2" id="KW-0963">Cytoplasm</keyword>
<evidence type="ECO:0000313" key="12">
    <source>
        <dbReference type="Proteomes" id="UP001596250"/>
    </source>
</evidence>
<keyword evidence="6" id="KW-0238">DNA-binding</keyword>
<reference evidence="12" key="1">
    <citation type="journal article" date="2019" name="Int. J. Syst. Evol. Microbiol.">
        <title>The Global Catalogue of Microorganisms (GCM) 10K type strain sequencing project: providing services to taxonomists for standard genome sequencing and annotation.</title>
        <authorList>
            <consortium name="The Broad Institute Genomics Platform"/>
            <consortium name="The Broad Institute Genome Sequencing Center for Infectious Disease"/>
            <person name="Wu L."/>
            <person name="Ma J."/>
        </authorList>
    </citation>
    <scope>NUCLEOTIDE SEQUENCE [LARGE SCALE GENOMIC DNA]</scope>
    <source>
        <strain evidence="12">CCM 8749</strain>
    </source>
</reference>
<dbReference type="InterPro" id="IPR009057">
    <property type="entry name" value="Homeodomain-like_sf"/>
</dbReference>
<organism evidence="11 12">
    <name type="scientific">Marinicrinis lubricantis</name>
    <dbReference type="NCBI Taxonomy" id="2086470"/>
    <lineage>
        <taxon>Bacteria</taxon>
        <taxon>Bacillati</taxon>
        <taxon>Bacillota</taxon>
        <taxon>Bacilli</taxon>
        <taxon>Bacillales</taxon>
        <taxon>Paenibacillaceae</taxon>
    </lineage>
</organism>
<dbReference type="Gene3D" id="1.10.10.60">
    <property type="entry name" value="Homeodomain-like"/>
    <property type="match status" value="2"/>
</dbReference>
<dbReference type="SUPFAM" id="SSF46689">
    <property type="entry name" value="Homeodomain-like"/>
    <property type="match status" value="1"/>
</dbReference>
<dbReference type="InterPro" id="IPR018060">
    <property type="entry name" value="HTH_AraC"/>
</dbReference>
<comment type="caution">
    <text evidence="11">The sequence shown here is derived from an EMBL/GenBank/DDBJ whole genome shotgun (WGS) entry which is preliminary data.</text>
</comment>
<evidence type="ECO:0000256" key="4">
    <source>
        <dbReference type="ARBA" id="ARBA00023012"/>
    </source>
</evidence>
<dbReference type="EMBL" id="JBHSQV010000171">
    <property type="protein sequence ID" value="MFC5987810.1"/>
    <property type="molecule type" value="Genomic_DNA"/>
</dbReference>
<dbReference type="SMART" id="SM00342">
    <property type="entry name" value="HTH_ARAC"/>
    <property type="match status" value="1"/>
</dbReference>
<name>A0ABW1IRS0_9BACL</name>
<dbReference type="InterPro" id="IPR001789">
    <property type="entry name" value="Sig_transdc_resp-reg_receiver"/>
</dbReference>
<dbReference type="SUPFAM" id="SSF52172">
    <property type="entry name" value="CheY-like"/>
    <property type="match status" value="1"/>
</dbReference>
<evidence type="ECO:0000256" key="8">
    <source>
        <dbReference type="PROSITE-ProRule" id="PRU00169"/>
    </source>
</evidence>
<dbReference type="PROSITE" id="PS01124">
    <property type="entry name" value="HTH_ARAC_FAMILY_2"/>
    <property type="match status" value="1"/>
</dbReference>
<evidence type="ECO:0000259" key="9">
    <source>
        <dbReference type="PROSITE" id="PS01124"/>
    </source>
</evidence>
<dbReference type="InterPro" id="IPR051552">
    <property type="entry name" value="HptR"/>
</dbReference>
<feature type="domain" description="Response regulatory" evidence="10">
    <location>
        <begin position="3"/>
        <end position="120"/>
    </location>
</feature>
<dbReference type="Pfam" id="PF12833">
    <property type="entry name" value="HTH_18"/>
    <property type="match status" value="1"/>
</dbReference>
<keyword evidence="7" id="KW-0804">Transcription</keyword>
<sequence>MYKVLLVDDERMILEGISRMVDWASEGAELSGTARNGIEAMDWICEHTPDIVITDIRMPGMDGLQLVEKCKEHDESIECILLSGFNEFDYARQAMRFGVKHYLLKPCSEQAIQKVLREVILDLKQRENRKDFLRHLQQELNKVLPHAKQQFLKELVTNKTYGVRDWENYRRLFGLSADQGEVRLMLFQLEGATQYEHMFALQNIAEDILGKDILLLSTTIGQHVLILIKDAYEPELLFHHIEQIRKTFAGFYHIETTIALSEAGNITHARRMYRETLECLHHRFYLGEGGLITKKDIGDPMQPASNETITFPFDEDKIVLLIKAGRWHDVEEELRHIFDVLSEWRLETTVAKSYLIQLYLSIIRQSGSESIQKDLHEVARMEQMDTLQALRDFIVSAAERITMSHYQQNKRRHSSIIQKVLDIIHSNLGNPRLSLHWVASEMLYMNEDYLGKLFKKETGEKFSGYVMKLRMEHAVELMKQQELKVFEIADRLGFEGNPQYFSKVFKKYTGCSPTEFLRSP</sequence>
<dbReference type="InterPro" id="IPR011006">
    <property type="entry name" value="CheY-like_superfamily"/>
</dbReference>
<evidence type="ECO:0000256" key="5">
    <source>
        <dbReference type="ARBA" id="ARBA00023015"/>
    </source>
</evidence>
<keyword evidence="12" id="KW-1185">Reference proteome</keyword>
<protein>
    <submittedName>
        <fullName evidence="11">Response regulator</fullName>
    </submittedName>
</protein>
<evidence type="ECO:0000313" key="11">
    <source>
        <dbReference type="EMBL" id="MFC5987810.1"/>
    </source>
</evidence>
<keyword evidence="4" id="KW-0902">Two-component regulatory system</keyword>
<evidence type="ECO:0000256" key="6">
    <source>
        <dbReference type="ARBA" id="ARBA00023125"/>
    </source>
</evidence>
<proteinExistence type="predicted"/>
<dbReference type="PANTHER" id="PTHR42713:SF3">
    <property type="entry name" value="TRANSCRIPTIONAL REGULATORY PROTEIN HPTR"/>
    <property type="match status" value="1"/>
</dbReference>
<evidence type="ECO:0000256" key="2">
    <source>
        <dbReference type="ARBA" id="ARBA00022490"/>
    </source>
</evidence>
<dbReference type="PANTHER" id="PTHR42713">
    <property type="entry name" value="HISTIDINE KINASE-RELATED"/>
    <property type="match status" value="1"/>
</dbReference>
<evidence type="ECO:0000259" key="10">
    <source>
        <dbReference type="PROSITE" id="PS50110"/>
    </source>
</evidence>
<dbReference type="PROSITE" id="PS50110">
    <property type="entry name" value="RESPONSE_REGULATORY"/>
    <property type="match status" value="1"/>
</dbReference>
<feature type="modified residue" description="4-aspartylphosphate" evidence="8">
    <location>
        <position position="55"/>
    </location>
</feature>
<comment type="subcellular location">
    <subcellularLocation>
        <location evidence="1">Cytoplasm</location>
    </subcellularLocation>
</comment>
<keyword evidence="5" id="KW-0805">Transcription regulation</keyword>
<dbReference type="SMART" id="SM00448">
    <property type="entry name" value="REC"/>
    <property type="match status" value="1"/>
</dbReference>
<keyword evidence="3 8" id="KW-0597">Phosphoprotein</keyword>
<gene>
    <name evidence="11" type="ORF">ACFPXP_15500</name>
</gene>
<dbReference type="Pfam" id="PF00072">
    <property type="entry name" value="Response_reg"/>
    <property type="match status" value="1"/>
</dbReference>
<dbReference type="Proteomes" id="UP001596250">
    <property type="component" value="Unassembled WGS sequence"/>
</dbReference>
<dbReference type="Gene3D" id="3.40.50.2300">
    <property type="match status" value="1"/>
</dbReference>
<evidence type="ECO:0000256" key="7">
    <source>
        <dbReference type="ARBA" id="ARBA00023163"/>
    </source>
</evidence>
<dbReference type="RefSeq" id="WP_379895231.1">
    <property type="nucleotide sequence ID" value="NZ_CBCSCT010000030.1"/>
</dbReference>
<feature type="domain" description="HTH araC/xylS-type" evidence="9">
    <location>
        <begin position="418"/>
        <end position="519"/>
    </location>
</feature>
<evidence type="ECO:0000256" key="1">
    <source>
        <dbReference type="ARBA" id="ARBA00004496"/>
    </source>
</evidence>
<accession>A0ABW1IRS0</accession>
<dbReference type="CDD" id="cd17536">
    <property type="entry name" value="REC_YesN-like"/>
    <property type="match status" value="1"/>
</dbReference>
<evidence type="ECO:0000256" key="3">
    <source>
        <dbReference type="ARBA" id="ARBA00022553"/>
    </source>
</evidence>